<accession>A0A7M7HBZ0</accession>
<dbReference type="AlphaFoldDB" id="A0A7M7HBZ0"/>
<evidence type="ECO:0000313" key="3">
    <source>
        <dbReference type="EnsemblMetazoa" id="XP_011661462"/>
    </source>
</evidence>
<feature type="region of interest" description="Disordered" evidence="1">
    <location>
        <begin position="132"/>
        <end position="157"/>
    </location>
</feature>
<feature type="compositionally biased region" description="Low complexity" evidence="1">
    <location>
        <begin position="135"/>
        <end position="146"/>
    </location>
</feature>
<dbReference type="EnsemblMetazoa" id="XM_011663160">
    <property type="protein sequence ID" value="XP_011661462"/>
    <property type="gene ID" value="LOC105437020"/>
</dbReference>
<evidence type="ECO:0000256" key="1">
    <source>
        <dbReference type="SAM" id="MobiDB-lite"/>
    </source>
</evidence>
<proteinExistence type="predicted"/>
<dbReference type="RefSeq" id="XP_011661462.2">
    <property type="nucleotide sequence ID" value="XM_011663160.2"/>
</dbReference>
<keyword evidence="2" id="KW-0732">Signal</keyword>
<reference evidence="3" key="2">
    <citation type="submission" date="2021-01" db="UniProtKB">
        <authorList>
            <consortium name="EnsemblMetazoa"/>
        </authorList>
    </citation>
    <scope>IDENTIFICATION</scope>
</reference>
<dbReference type="InParanoid" id="A0A7M7HBZ0"/>
<evidence type="ECO:0000256" key="2">
    <source>
        <dbReference type="SAM" id="SignalP"/>
    </source>
</evidence>
<dbReference type="KEGG" id="spu:105437020"/>
<name>A0A7M7HBZ0_STRPU</name>
<protein>
    <submittedName>
        <fullName evidence="3">Uncharacterized protein</fullName>
    </submittedName>
</protein>
<sequence>MPCLVGMSLLLLLVAGYRRCQEHRKKDILLPLSTRHMALHGPNETAAFRRSRKSILENNGKSPDFHDNVSLTPKVIVHSNGGHSPYVQQHRFNDPLYDDNGLSIGRDNRDFNKALITDGKETSQIRVFVHPHRMTPSPRKPSSSTSIGDSDHDVSYGEINPVFQADDDLDGDGDGELDGIFLVENGESTQKRLFVNQESVQSDVTSDGGMTSALAEHSCRWIHIVPATRAKSMRSKRATTDKPLPLQSCDKMIYSNIMCVSRLNKCNFFSGTIT</sequence>
<keyword evidence="4" id="KW-1185">Reference proteome</keyword>
<evidence type="ECO:0000313" key="4">
    <source>
        <dbReference type="Proteomes" id="UP000007110"/>
    </source>
</evidence>
<dbReference type="GeneID" id="105437020"/>
<reference evidence="4" key="1">
    <citation type="submission" date="2015-02" db="EMBL/GenBank/DDBJ databases">
        <title>Genome sequencing for Strongylocentrotus purpuratus.</title>
        <authorList>
            <person name="Murali S."/>
            <person name="Liu Y."/>
            <person name="Vee V."/>
            <person name="English A."/>
            <person name="Wang M."/>
            <person name="Skinner E."/>
            <person name="Han Y."/>
            <person name="Muzny D.M."/>
            <person name="Worley K.C."/>
            <person name="Gibbs R.A."/>
        </authorList>
    </citation>
    <scope>NUCLEOTIDE SEQUENCE</scope>
</reference>
<organism evidence="3 4">
    <name type="scientific">Strongylocentrotus purpuratus</name>
    <name type="common">Purple sea urchin</name>
    <dbReference type="NCBI Taxonomy" id="7668"/>
    <lineage>
        <taxon>Eukaryota</taxon>
        <taxon>Metazoa</taxon>
        <taxon>Echinodermata</taxon>
        <taxon>Eleutherozoa</taxon>
        <taxon>Echinozoa</taxon>
        <taxon>Echinoidea</taxon>
        <taxon>Euechinoidea</taxon>
        <taxon>Echinacea</taxon>
        <taxon>Camarodonta</taxon>
        <taxon>Echinidea</taxon>
        <taxon>Strongylocentrotidae</taxon>
        <taxon>Strongylocentrotus</taxon>
    </lineage>
</organism>
<dbReference type="Proteomes" id="UP000007110">
    <property type="component" value="Unassembled WGS sequence"/>
</dbReference>
<feature type="signal peptide" evidence="2">
    <location>
        <begin position="1"/>
        <end position="20"/>
    </location>
</feature>
<feature type="chain" id="PRO_5029891657" evidence="2">
    <location>
        <begin position="21"/>
        <end position="274"/>
    </location>
</feature>